<gene>
    <name evidence="1" type="ORF">GCM10023186_34210</name>
</gene>
<keyword evidence="2" id="KW-1185">Reference proteome</keyword>
<comment type="caution">
    <text evidence="1">The sequence shown here is derived from an EMBL/GenBank/DDBJ whole genome shotgun (WGS) entry which is preliminary data.</text>
</comment>
<dbReference type="CDD" id="cd06154">
    <property type="entry name" value="YjgF_YER057c_UK114_like_6"/>
    <property type="match status" value="1"/>
</dbReference>
<organism evidence="1 2">
    <name type="scientific">Hymenobacter koreensis</name>
    <dbReference type="NCBI Taxonomy" id="1084523"/>
    <lineage>
        <taxon>Bacteria</taxon>
        <taxon>Pseudomonadati</taxon>
        <taxon>Bacteroidota</taxon>
        <taxon>Cytophagia</taxon>
        <taxon>Cytophagales</taxon>
        <taxon>Hymenobacteraceae</taxon>
        <taxon>Hymenobacter</taxon>
    </lineage>
</organism>
<dbReference type="InterPro" id="IPR006175">
    <property type="entry name" value="YjgF/YER057c/UK114"/>
</dbReference>
<dbReference type="Proteomes" id="UP001500454">
    <property type="component" value="Unassembled WGS sequence"/>
</dbReference>
<evidence type="ECO:0000313" key="2">
    <source>
        <dbReference type="Proteomes" id="UP001500454"/>
    </source>
</evidence>
<dbReference type="SUPFAM" id="SSF55298">
    <property type="entry name" value="YjgF-like"/>
    <property type="match status" value="1"/>
</dbReference>
<dbReference type="Gene3D" id="3.30.1330.40">
    <property type="entry name" value="RutC-like"/>
    <property type="match status" value="1"/>
</dbReference>
<sequence length="126" mass="13756">MNRQLISSGSPWEGPVGYSRAVRVGNLVEVAGTTAMDGDMVTGTDCYTQTKRILEKIADALHEAGATMDHVVRTRIFVTDITQWQEVGRAHGEVFKNIRPASSMLEVRALIDARLLVEIEASAVIS</sequence>
<accession>A0ABP8JAY0</accession>
<dbReference type="InterPro" id="IPR035959">
    <property type="entry name" value="RutC-like_sf"/>
</dbReference>
<reference evidence="2" key="1">
    <citation type="journal article" date="2019" name="Int. J. Syst. Evol. Microbiol.">
        <title>The Global Catalogue of Microorganisms (GCM) 10K type strain sequencing project: providing services to taxonomists for standard genome sequencing and annotation.</title>
        <authorList>
            <consortium name="The Broad Institute Genomics Platform"/>
            <consortium name="The Broad Institute Genome Sequencing Center for Infectious Disease"/>
            <person name="Wu L."/>
            <person name="Ma J."/>
        </authorList>
    </citation>
    <scope>NUCLEOTIDE SEQUENCE [LARGE SCALE GENOMIC DNA]</scope>
    <source>
        <strain evidence="2">JCM 17924</strain>
    </source>
</reference>
<dbReference type="EMBL" id="BAABHA010000010">
    <property type="protein sequence ID" value="GAA4388011.1"/>
    <property type="molecule type" value="Genomic_DNA"/>
</dbReference>
<evidence type="ECO:0000313" key="1">
    <source>
        <dbReference type="EMBL" id="GAA4388011.1"/>
    </source>
</evidence>
<proteinExistence type="predicted"/>
<dbReference type="Pfam" id="PF01042">
    <property type="entry name" value="Ribonuc_L-PSP"/>
    <property type="match status" value="1"/>
</dbReference>
<dbReference type="PANTHER" id="PTHR43857">
    <property type="entry name" value="BLR7761 PROTEIN"/>
    <property type="match status" value="1"/>
</dbReference>
<dbReference type="PANTHER" id="PTHR43857:SF1">
    <property type="entry name" value="YJGH FAMILY PROTEIN"/>
    <property type="match status" value="1"/>
</dbReference>
<dbReference type="RefSeq" id="WP_345226286.1">
    <property type="nucleotide sequence ID" value="NZ_BAABHA010000010.1"/>
</dbReference>
<name>A0ABP8JAY0_9BACT</name>
<protein>
    <submittedName>
        <fullName evidence="1">RidA family protein</fullName>
    </submittedName>
</protein>